<dbReference type="AlphaFoldDB" id="A0AAV0KHR7"/>
<accession>A0AAV0KHR7</accession>
<keyword evidence="3" id="KW-1185">Reference proteome</keyword>
<evidence type="ECO:0000313" key="3">
    <source>
        <dbReference type="Proteomes" id="UP001154282"/>
    </source>
</evidence>
<dbReference type="EMBL" id="CAMGYJ010000005">
    <property type="protein sequence ID" value="CAI0421947.1"/>
    <property type="molecule type" value="Genomic_DNA"/>
</dbReference>
<proteinExistence type="predicted"/>
<evidence type="ECO:0000313" key="1">
    <source>
        <dbReference type="EMBL" id="CAI0421947.1"/>
    </source>
</evidence>
<sequence length="38" mass="4401">MISLSGFHRPRGSCCRRRQVTLNRTLLWLRMGAGNSRL</sequence>
<dbReference type="Proteomes" id="UP001154282">
    <property type="component" value="Unassembled WGS sequence"/>
</dbReference>
<gene>
    <name evidence="1" type="ORF">LITE_LOCUS18975</name>
    <name evidence="2" type="ORF">LITE_LOCUS51001</name>
</gene>
<protein>
    <submittedName>
        <fullName evidence="1">Uncharacterized protein</fullName>
    </submittedName>
</protein>
<reference evidence="1" key="1">
    <citation type="submission" date="2022-08" db="EMBL/GenBank/DDBJ databases">
        <authorList>
            <person name="Gutierrez-Valencia J."/>
        </authorList>
    </citation>
    <scope>NUCLEOTIDE SEQUENCE</scope>
</reference>
<name>A0AAV0KHR7_9ROSI</name>
<evidence type="ECO:0000313" key="2">
    <source>
        <dbReference type="EMBL" id="CAI0626782.1"/>
    </source>
</evidence>
<organism evidence="1 3">
    <name type="scientific">Linum tenue</name>
    <dbReference type="NCBI Taxonomy" id="586396"/>
    <lineage>
        <taxon>Eukaryota</taxon>
        <taxon>Viridiplantae</taxon>
        <taxon>Streptophyta</taxon>
        <taxon>Embryophyta</taxon>
        <taxon>Tracheophyta</taxon>
        <taxon>Spermatophyta</taxon>
        <taxon>Magnoliopsida</taxon>
        <taxon>eudicotyledons</taxon>
        <taxon>Gunneridae</taxon>
        <taxon>Pentapetalae</taxon>
        <taxon>rosids</taxon>
        <taxon>fabids</taxon>
        <taxon>Malpighiales</taxon>
        <taxon>Linaceae</taxon>
        <taxon>Linum</taxon>
    </lineage>
</organism>
<dbReference type="EMBL" id="CAMGYJ010000011">
    <property type="protein sequence ID" value="CAI0626782.1"/>
    <property type="molecule type" value="Genomic_DNA"/>
</dbReference>
<comment type="caution">
    <text evidence="1">The sequence shown here is derived from an EMBL/GenBank/DDBJ whole genome shotgun (WGS) entry which is preliminary data.</text>
</comment>